<dbReference type="Proteomes" id="UP000006036">
    <property type="component" value="Chromosome 1"/>
</dbReference>
<organism evidence="6 9">
    <name type="scientific">Helicobacter cinaedi CCUG 18818 = ATCC BAA-847</name>
    <dbReference type="NCBI Taxonomy" id="537971"/>
    <lineage>
        <taxon>Bacteria</taxon>
        <taxon>Pseudomonadati</taxon>
        <taxon>Campylobacterota</taxon>
        <taxon>Epsilonproteobacteria</taxon>
        <taxon>Campylobacterales</taxon>
        <taxon>Helicobacteraceae</taxon>
        <taxon>Helicobacter</taxon>
    </lineage>
</organism>
<dbReference type="SMART" id="SM00487">
    <property type="entry name" value="DEXDc"/>
    <property type="match status" value="1"/>
</dbReference>
<dbReference type="GO" id="GO:0004386">
    <property type="term" value="F:helicase activity"/>
    <property type="evidence" value="ECO:0007669"/>
    <property type="project" value="UniProtKB-KW"/>
</dbReference>
<dbReference type="PROSITE" id="PS51192">
    <property type="entry name" value="HELICASE_ATP_BIND_1"/>
    <property type="match status" value="1"/>
</dbReference>
<dbReference type="PANTHER" id="PTHR45766">
    <property type="entry name" value="DNA ANNEALING HELICASE AND ENDONUCLEASE ZRANB3 FAMILY MEMBER"/>
    <property type="match status" value="1"/>
</dbReference>
<dbReference type="InterPro" id="IPR000330">
    <property type="entry name" value="SNF2_N"/>
</dbReference>
<reference evidence="7" key="1">
    <citation type="submission" date="2008-08" db="EMBL/GenBank/DDBJ databases">
        <title>Annotation of Helicobacter cinaedi strain CCUG 18818.</title>
        <authorList>
            <consortium name="The Broad Institute Genome Sequencing Platform"/>
            <person name="Fox J.G."/>
            <person name="Shen Z."/>
            <person name="Charoenlap N."/>
            <person name="Schauer D.B."/>
            <person name="Ward D."/>
            <person name="Mehta T."/>
            <person name="Young S."/>
            <person name="Jaffe D."/>
            <person name="Gnerre S."/>
            <person name="Berlin A."/>
            <person name="Heiman D."/>
            <person name="Hepburn T."/>
            <person name="Shea T."/>
            <person name="Sykes S."/>
            <person name="Alvarado L."/>
            <person name="Kodira C."/>
            <person name="Borodovsky M."/>
            <person name="Lander E."/>
            <person name="Galagan J."/>
            <person name="Nusbaum C."/>
            <person name="Birren B."/>
        </authorList>
    </citation>
    <scope>NUCLEOTIDE SEQUENCE</scope>
    <source>
        <strain evidence="7">CCUG 18818</strain>
    </source>
</reference>
<dbReference type="AlphaFoldDB" id="A0AAI8MNX4"/>
<evidence type="ECO:0000313" key="8">
    <source>
        <dbReference type="Proteomes" id="UP000005755"/>
    </source>
</evidence>
<dbReference type="SUPFAM" id="SSF52540">
    <property type="entry name" value="P-loop containing nucleoside triphosphate hydrolases"/>
    <property type="match status" value="2"/>
</dbReference>
<dbReference type="InterPro" id="IPR025202">
    <property type="entry name" value="PLD-like_dom"/>
</dbReference>
<dbReference type="SUPFAM" id="SSF56024">
    <property type="entry name" value="Phospholipase D/nuclease"/>
    <property type="match status" value="1"/>
</dbReference>
<feature type="domain" description="Helicase ATP-binding" evidence="4">
    <location>
        <begin position="257"/>
        <end position="396"/>
    </location>
</feature>
<evidence type="ECO:0000313" key="9">
    <source>
        <dbReference type="Proteomes" id="UP000006036"/>
    </source>
</evidence>
<reference evidence="6" key="3">
    <citation type="submission" date="2012-07" db="EMBL/GenBank/DDBJ databases">
        <authorList>
            <person name="Akiyama T."/>
            <person name="Takeshita N."/>
            <person name="Ohmagari N."/>
            <person name="Kirikae T."/>
        </authorList>
    </citation>
    <scope>NUCLEOTIDE SEQUENCE</scope>
    <source>
        <strain evidence="6">ATCC BAA-847</strain>
    </source>
</reference>
<accession>A0AAI8MNX4</accession>
<dbReference type="InterPro" id="IPR014001">
    <property type="entry name" value="Helicase_ATP-bd"/>
</dbReference>
<dbReference type="InterPro" id="IPR001650">
    <property type="entry name" value="Helicase_C-like"/>
</dbReference>
<keyword evidence="6" id="KW-0347">Helicase</keyword>
<dbReference type="PROSITE" id="PS51193">
    <property type="entry name" value="HELICASE_ATP_BIND_2"/>
    <property type="match status" value="1"/>
</dbReference>
<dbReference type="GO" id="GO:0005524">
    <property type="term" value="F:ATP binding"/>
    <property type="evidence" value="ECO:0007669"/>
    <property type="project" value="UniProtKB-KW"/>
</dbReference>
<evidence type="ECO:0000313" key="7">
    <source>
        <dbReference type="EMBL" id="EFR45622.1"/>
    </source>
</evidence>
<evidence type="ECO:0000256" key="3">
    <source>
        <dbReference type="ARBA" id="ARBA00022840"/>
    </source>
</evidence>
<reference evidence="6 9" key="2">
    <citation type="journal article" date="2012" name="J. Bacteriol.">
        <title>Complete Genome Sequence of Helicobacter cinaedi Type Strain ATCC BAA-847.</title>
        <authorList>
            <person name="Miyoshi-Akiyama T."/>
            <person name="Takeshita N."/>
            <person name="Ohmagari N."/>
            <person name="Kirikae T."/>
        </authorList>
    </citation>
    <scope>NUCLEOTIDE SEQUENCE [LARGE SCALE GENOMIC DNA]</scope>
    <source>
        <strain evidence="6 9">ATCC BAA-847</strain>
    </source>
</reference>
<evidence type="ECO:0000313" key="6">
    <source>
        <dbReference type="EMBL" id="BAM32995.1"/>
    </source>
</evidence>
<dbReference type="EMBL" id="DS990391">
    <property type="protein sequence ID" value="EFR45622.1"/>
    <property type="molecule type" value="Genomic_DNA"/>
</dbReference>
<dbReference type="GO" id="GO:0016787">
    <property type="term" value="F:hydrolase activity"/>
    <property type="evidence" value="ECO:0007669"/>
    <property type="project" value="UniProtKB-KW"/>
</dbReference>
<dbReference type="Pfam" id="PF00271">
    <property type="entry name" value="Helicase_C"/>
    <property type="match status" value="1"/>
</dbReference>
<dbReference type="Proteomes" id="UP000005755">
    <property type="component" value="Unassembled WGS sequence"/>
</dbReference>
<dbReference type="InterPro" id="IPR027417">
    <property type="entry name" value="P-loop_NTPase"/>
</dbReference>
<dbReference type="CDD" id="cd18793">
    <property type="entry name" value="SF2_C_SNF"/>
    <property type="match status" value="1"/>
</dbReference>
<evidence type="ECO:0000256" key="1">
    <source>
        <dbReference type="ARBA" id="ARBA00022741"/>
    </source>
</evidence>
<dbReference type="InterPro" id="IPR049730">
    <property type="entry name" value="SNF2/RAD54-like_C"/>
</dbReference>
<dbReference type="Pfam" id="PF00176">
    <property type="entry name" value="SNF2-rel_dom"/>
    <property type="match status" value="1"/>
</dbReference>
<dbReference type="PANTHER" id="PTHR45766:SF6">
    <property type="entry name" value="SWI_SNF-RELATED MATRIX-ASSOCIATED ACTIN-DEPENDENT REGULATOR OF CHROMATIN SUBFAMILY A-LIKE PROTEIN 1"/>
    <property type="match status" value="1"/>
</dbReference>
<gene>
    <name evidence="6" type="ORF">HCBAA847_1775</name>
    <name evidence="7" type="ORF">HCCG_00168</name>
</gene>
<dbReference type="InterPro" id="IPR014013">
    <property type="entry name" value="Helic_SF1/SF2_ATP-bd_DinG/Rad3"/>
</dbReference>
<dbReference type="RefSeq" id="WP_002955445.1">
    <property type="nucleotide sequence ID" value="NC_020555.1"/>
</dbReference>
<evidence type="ECO:0000259" key="5">
    <source>
        <dbReference type="PROSITE" id="PS51193"/>
    </source>
</evidence>
<proteinExistence type="predicted"/>
<reference evidence="8" key="4">
    <citation type="journal article" date="2014" name="Genome Announc.">
        <title>Draft genome sequences of six enterohepatic helicobacter species isolated from humans and one from rhesus macaques.</title>
        <authorList>
            <person name="Shen Z."/>
            <person name="Sheh A."/>
            <person name="Young S.K."/>
            <person name="Abouelliel A."/>
            <person name="Ward D.V."/>
            <person name="Earl A.M."/>
            <person name="Fox J.G."/>
        </authorList>
    </citation>
    <scope>NUCLEOTIDE SEQUENCE [LARGE SCALE GENOMIC DNA]</scope>
    <source>
        <strain evidence="8">CCUG 18818</strain>
    </source>
</reference>
<keyword evidence="8" id="KW-1185">Reference proteome</keyword>
<dbReference type="KEGG" id="hcb:HCBAA847_1775"/>
<keyword evidence="3" id="KW-0067">ATP-binding</keyword>
<dbReference type="Gene3D" id="3.40.50.300">
    <property type="entry name" value="P-loop containing nucleotide triphosphate hydrolases"/>
    <property type="match status" value="2"/>
</dbReference>
<dbReference type="Gene3D" id="3.30.870.10">
    <property type="entry name" value="Endonuclease Chain A"/>
    <property type="match status" value="1"/>
</dbReference>
<evidence type="ECO:0000259" key="4">
    <source>
        <dbReference type="PROSITE" id="PS51192"/>
    </source>
</evidence>
<protein>
    <submittedName>
        <fullName evidence="6">DEAD/DEAH box helicase-like protein</fullName>
    </submittedName>
    <submittedName>
        <fullName evidence="7">Type III restriction enzyme, res subunit</fullName>
    </submittedName>
</protein>
<keyword evidence="2" id="KW-0378">Hydrolase</keyword>
<feature type="domain" description="Helicase ATP-binding" evidence="5">
    <location>
        <begin position="235"/>
        <end position="730"/>
    </location>
</feature>
<dbReference type="Pfam" id="PF13091">
    <property type="entry name" value="PLDc_2"/>
    <property type="match status" value="1"/>
</dbReference>
<sequence length="749" mass="84508">MTSQLITNEPPNTLINRLSNLIDSYNAKVDLCVISGFFNAKALQEIARFHHKLNSLTIILGKDSPSTNDSSIAFYLRHGDGIANYELDIIQNQLDEISATKIAYDFIAHHANTKIYTSPRSTLIHSKMYFLHDCANPKIEQNAIIGSSNLTASGLGLYGDSSNKELNLLCDSKETTKECKIYFDNLLNTCMDSTQEVLNLLNTSYFYHSPKDIIDKITPYFKDETQDLSANEMRDLELGAKAYELYDFQKSATQECLKRLKTYGVALLADPVGSGKTLSALALATLYKRIAIISPAKLKAQWESYKYDSQDVFIQNQNITFYSYDEAIHKDKKSGFLQNADLVIIDESHSFRNDNATYRRFKERLGEKSHILLLSATPINNSYLDLARQLSLNKSHITINKKDLDPIKICEQTNKTTKNAQDSSQSSEIILPPDYYKLCNLIFSRSAQEIESFLKAQGKSLPTKDITSEPRSSIPAHIDFSIDSLLEILGVNPSKNSLSFCIYDPYSERYLPREIIELLKSDKLANLGDYSTPRGFLCMSLIKALESSVDAFSSILDKIISYHTRFLSGNFSESSDDFDESSAFPQRLQSIGDSNYTSDLSDEFYSDIKGDLDKLQHIKSKLDSYNSKRDFPKSEKFLALKNLIDSCDIKREKLIIFTESIITAEALKSALQATFSEFVIESITGNTSTKDFSDFKKLFSPKSLHYELKDGEREIDILVATDCLSEGQNLQDCANLLNWDIAFNPVRAI</sequence>
<dbReference type="EMBL" id="AP012492">
    <property type="protein sequence ID" value="BAM32995.1"/>
    <property type="molecule type" value="Genomic_DNA"/>
</dbReference>
<keyword evidence="1" id="KW-0547">Nucleotide-binding</keyword>
<name>A0AAI8MNX4_9HELI</name>
<evidence type="ECO:0000256" key="2">
    <source>
        <dbReference type="ARBA" id="ARBA00022801"/>
    </source>
</evidence>